<gene>
    <name evidence="1" type="ORF">ACFPFU_00610</name>
</gene>
<organism evidence="1 2">
    <name type="scientific">Negadavirga shengliensis</name>
    <dbReference type="NCBI Taxonomy" id="1389218"/>
    <lineage>
        <taxon>Bacteria</taxon>
        <taxon>Pseudomonadati</taxon>
        <taxon>Bacteroidota</taxon>
        <taxon>Cytophagia</taxon>
        <taxon>Cytophagales</taxon>
        <taxon>Cyclobacteriaceae</taxon>
        <taxon>Negadavirga</taxon>
    </lineage>
</organism>
<proteinExistence type="predicted"/>
<comment type="caution">
    <text evidence="1">The sequence shown here is derived from an EMBL/GenBank/DDBJ whole genome shotgun (WGS) entry which is preliminary data.</text>
</comment>
<dbReference type="EMBL" id="JBHSJJ010000001">
    <property type="protein sequence ID" value="MFC4870169.1"/>
    <property type="molecule type" value="Genomic_DNA"/>
</dbReference>
<protein>
    <submittedName>
        <fullName evidence="1">Uncharacterized protein</fullName>
    </submittedName>
</protein>
<name>A0ABV9SV19_9BACT</name>
<dbReference type="Proteomes" id="UP001595818">
    <property type="component" value="Unassembled WGS sequence"/>
</dbReference>
<accession>A0ABV9SV19</accession>
<evidence type="ECO:0000313" key="2">
    <source>
        <dbReference type="Proteomes" id="UP001595818"/>
    </source>
</evidence>
<evidence type="ECO:0000313" key="1">
    <source>
        <dbReference type="EMBL" id="MFC4870169.1"/>
    </source>
</evidence>
<reference evidence="2" key="1">
    <citation type="journal article" date="2019" name="Int. J. Syst. Evol. Microbiol.">
        <title>The Global Catalogue of Microorganisms (GCM) 10K type strain sequencing project: providing services to taxonomists for standard genome sequencing and annotation.</title>
        <authorList>
            <consortium name="The Broad Institute Genomics Platform"/>
            <consortium name="The Broad Institute Genome Sequencing Center for Infectious Disease"/>
            <person name="Wu L."/>
            <person name="Ma J."/>
        </authorList>
    </citation>
    <scope>NUCLEOTIDE SEQUENCE [LARGE SCALE GENOMIC DNA]</scope>
    <source>
        <strain evidence="2">CGMCC 4.7466</strain>
    </source>
</reference>
<sequence>MQTALSPLLQVFDRHFESGKAAFEGLTKKIKSKKAIELADQLFFFQLYLLLLGKIHFKKKNLVFNSFSPFLSLQRNLRKVLHIKLIEEGFSSHFGGAKTGFSEYEKQLSSDKKNTYTEVYEVILSAPLNIWENLYRDVLDRSKNLSALTVNTATNQIINEEIEFFHFDAQSRLDPQTIRDIYDGINKVITLEQIRISTGLNAVFTHQIHVQINQLSQLLHAWHKGHLLYQHLSHFLRDSEKIEKKYHAILSQIKKNHKSLTGDVEKKCIHLFTEVLH</sequence>
<dbReference type="RefSeq" id="WP_377060475.1">
    <property type="nucleotide sequence ID" value="NZ_JBHSJJ010000001.1"/>
</dbReference>
<keyword evidence="2" id="KW-1185">Reference proteome</keyword>